<sequence>MKLKISGAALAASSLAAIATMFTAALAAVPAHAAGPSYVALGDSYASGTGTRTYIDDGSSCQRSNAAYPKRIASARGYSLNFKACSGATVSTVTSGQLSALNTSTRYVTISVGGNDAGFVSVLTTCAAPGWMTNCDGAINNAQSYINNTLPGRLSTLYSSIRAKAPNAKVVVVGYPRVFMGEDCNALTWFSPAEQTRLNQTADLLNTRTRAQATAKGFTFANPTSRFTGHAVCDDPEWINGLSSPAGESYHPNSSGHSAGYTPLVSPLLTGN</sequence>
<dbReference type="PANTHER" id="PTHR37981:SF1">
    <property type="entry name" value="SGNH HYDROLASE-TYPE ESTERASE DOMAIN-CONTAINING PROTEIN"/>
    <property type="match status" value="1"/>
</dbReference>
<feature type="region of interest" description="Disordered" evidence="3">
    <location>
        <begin position="244"/>
        <end position="272"/>
    </location>
</feature>
<feature type="signal peptide" evidence="4">
    <location>
        <begin position="1"/>
        <end position="27"/>
    </location>
</feature>
<evidence type="ECO:0000256" key="2">
    <source>
        <dbReference type="PIRSR" id="PIRSR637460-2"/>
    </source>
</evidence>
<dbReference type="EMBL" id="JACCAA010000001">
    <property type="protein sequence ID" value="NYG59603.1"/>
    <property type="molecule type" value="Genomic_DNA"/>
</dbReference>
<feature type="disulfide bond" evidence="2">
    <location>
        <begin position="126"/>
        <end position="135"/>
    </location>
</feature>
<dbReference type="Proteomes" id="UP000540656">
    <property type="component" value="Unassembled WGS sequence"/>
</dbReference>
<feature type="chain" id="PRO_5038950074" evidence="4">
    <location>
        <begin position="28"/>
        <end position="272"/>
    </location>
</feature>
<evidence type="ECO:0000259" key="5">
    <source>
        <dbReference type="Pfam" id="PF13472"/>
    </source>
</evidence>
<keyword evidence="2" id="KW-1015">Disulfide bond</keyword>
<dbReference type="Pfam" id="PF13472">
    <property type="entry name" value="Lipase_GDSL_2"/>
    <property type="match status" value="1"/>
</dbReference>
<dbReference type="InterPro" id="IPR037460">
    <property type="entry name" value="SEST-like"/>
</dbReference>
<evidence type="ECO:0000313" key="6">
    <source>
        <dbReference type="EMBL" id="NYG59603.1"/>
    </source>
</evidence>
<evidence type="ECO:0000256" key="1">
    <source>
        <dbReference type="PIRSR" id="PIRSR637460-1"/>
    </source>
</evidence>
<evidence type="ECO:0000256" key="3">
    <source>
        <dbReference type="SAM" id="MobiDB-lite"/>
    </source>
</evidence>
<dbReference type="GO" id="GO:0004806">
    <property type="term" value="F:triacylglycerol lipase activity"/>
    <property type="evidence" value="ECO:0007669"/>
    <property type="project" value="TreeGrafter"/>
</dbReference>
<dbReference type="InterPro" id="IPR013830">
    <property type="entry name" value="SGNH_hydro"/>
</dbReference>
<gene>
    <name evidence="6" type="ORF">BJ980_002526</name>
</gene>
<protein>
    <submittedName>
        <fullName evidence="6">Lysophospholipase L1-like esterase</fullName>
    </submittedName>
</protein>
<dbReference type="SUPFAM" id="SSF52266">
    <property type="entry name" value="SGNH hydrolase"/>
    <property type="match status" value="1"/>
</dbReference>
<dbReference type="PANTHER" id="PTHR37981">
    <property type="entry name" value="LIPASE 2"/>
    <property type="match status" value="1"/>
</dbReference>
<dbReference type="InterPro" id="IPR036514">
    <property type="entry name" value="SGNH_hydro_sf"/>
</dbReference>
<reference evidence="6 7" key="1">
    <citation type="submission" date="2020-07" db="EMBL/GenBank/DDBJ databases">
        <title>Sequencing the genomes of 1000 actinobacteria strains.</title>
        <authorList>
            <person name="Klenk H.-P."/>
        </authorList>
    </citation>
    <scope>NUCLEOTIDE SEQUENCE [LARGE SCALE GENOMIC DNA]</scope>
    <source>
        <strain evidence="6 7">DSM 23819</strain>
    </source>
</reference>
<organism evidence="6 7">
    <name type="scientific">Nocardioides daedukensis</name>
    <dbReference type="NCBI Taxonomy" id="634462"/>
    <lineage>
        <taxon>Bacteria</taxon>
        <taxon>Bacillati</taxon>
        <taxon>Actinomycetota</taxon>
        <taxon>Actinomycetes</taxon>
        <taxon>Propionibacteriales</taxon>
        <taxon>Nocardioidaceae</taxon>
        <taxon>Nocardioides</taxon>
    </lineage>
</organism>
<dbReference type="Gene3D" id="3.40.50.1110">
    <property type="entry name" value="SGNH hydrolase"/>
    <property type="match status" value="1"/>
</dbReference>
<dbReference type="GO" id="GO:0019433">
    <property type="term" value="P:triglyceride catabolic process"/>
    <property type="evidence" value="ECO:0007669"/>
    <property type="project" value="TreeGrafter"/>
</dbReference>
<evidence type="ECO:0000256" key="4">
    <source>
        <dbReference type="SAM" id="SignalP"/>
    </source>
</evidence>
<dbReference type="CDD" id="cd01823">
    <property type="entry name" value="SEST_like"/>
    <property type="match status" value="1"/>
</dbReference>
<feature type="active site" description="Nucleophile" evidence="1">
    <location>
        <position position="44"/>
    </location>
</feature>
<feature type="active site" evidence="1">
    <location>
        <position position="251"/>
    </location>
</feature>
<proteinExistence type="predicted"/>
<keyword evidence="7" id="KW-1185">Reference proteome</keyword>
<feature type="disulfide bond" evidence="2">
    <location>
        <begin position="61"/>
        <end position="85"/>
    </location>
</feature>
<comment type="caution">
    <text evidence="6">The sequence shown here is derived from an EMBL/GenBank/DDBJ whole genome shotgun (WGS) entry which is preliminary data.</text>
</comment>
<evidence type="ECO:0000313" key="7">
    <source>
        <dbReference type="Proteomes" id="UP000540656"/>
    </source>
</evidence>
<name>A0A7Y9S3U8_9ACTN</name>
<dbReference type="AlphaFoldDB" id="A0A7Y9S3U8"/>
<feature type="domain" description="SGNH hydrolase-type esterase" evidence="5">
    <location>
        <begin position="40"/>
        <end position="258"/>
    </location>
</feature>
<accession>A0A7Y9S3U8</accession>
<keyword evidence="4" id="KW-0732">Signal</keyword>
<dbReference type="RefSeq" id="WP_179502632.1">
    <property type="nucleotide sequence ID" value="NZ_JACCAA010000001.1"/>
</dbReference>